<proteinExistence type="predicted"/>
<sequence length="44" mass="5271">MIIVAQRVFAVNHFLNLILTNFILYVSIFLDSRLRYLLFVEILE</sequence>
<evidence type="ECO:0000256" key="1">
    <source>
        <dbReference type="SAM" id="Phobius"/>
    </source>
</evidence>
<accession>A0A0G0K2Z4</accession>
<dbReference type="AlphaFoldDB" id="A0A0G0K2Z4"/>
<feature type="transmembrane region" description="Helical" evidence="1">
    <location>
        <begin position="9"/>
        <end position="30"/>
    </location>
</feature>
<evidence type="ECO:0000313" key="2">
    <source>
        <dbReference type="EMBL" id="KKQ69835.1"/>
    </source>
</evidence>
<evidence type="ECO:0000313" key="3">
    <source>
        <dbReference type="Proteomes" id="UP000034022"/>
    </source>
</evidence>
<dbReference type="EMBL" id="LBUU01000009">
    <property type="protein sequence ID" value="KKQ69835.1"/>
    <property type="molecule type" value="Genomic_DNA"/>
</dbReference>
<keyword evidence="1" id="KW-0812">Transmembrane</keyword>
<gene>
    <name evidence="2" type="ORF">US91_C0009G0038</name>
</gene>
<comment type="caution">
    <text evidence="2">The sequence shown here is derived from an EMBL/GenBank/DDBJ whole genome shotgun (WGS) entry which is preliminary data.</text>
</comment>
<reference evidence="2 3" key="1">
    <citation type="journal article" date="2015" name="Nature">
        <title>rRNA introns, odd ribosomes, and small enigmatic genomes across a large radiation of phyla.</title>
        <authorList>
            <person name="Brown C.T."/>
            <person name="Hug L.A."/>
            <person name="Thomas B.C."/>
            <person name="Sharon I."/>
            <person name="Castelle C.J."/>
            <person name="Singh A."/>
            <person name="Wilkins M.J."/>
            <person name="Williams K.H."/>
            <person name="Banfield J.F."/>
        </authorList>
    </citation>
    <scope>NUCLEOTIDE SEQUENCE [LARGE SCALE GENOMIC DNA]</scope>
</reference>
<name>A0A0G0K2Z4_9BACT</name>
<keyword evidence="1" id="KW-1133">Transmembrane helix</keyword>
<dbReference type="Proteomes" id="UP000034022">
    <property type="component" value="Unassembled WGS sequence"/>
</dbReference>
<keyword evidence="1" id="KW-0472">Membrane</keyword>
<organism evidence="2 3">
    <name type="scientific">Candidatus Falkowbacteria bacterium GW2011_GWE1_38_31</name>
    <dbReference type="NCBI Taxonomy" id="1618638"/>
    <lineage>
        <taxon>Bacteria</taxon>
        <taxon>Candidatus Falkowiibacteriota</taxon>
    </lineage>
</organism>
<protein>
    <submittedName>
        <fullName evidence="2">Uncharacterized protein</fullName>
    </submittedName>
</protein>